<dbReference type="SMART" id="SM00906">
    <property type="entry name" value="Fungal_trans"/>
    <property type="match status" value="1"/>
</dbReference>
<sequence>SERECLLPPPGPPRKQRRRNYHELYDHLARLESLLEQRIAPLQSTESGELCTSSTIKSGLPAHCQPVEGPSATHRTQLQGCKGKLISTWDGDVEFRDSKTSAAMFEDVQTIRALNDVESEQAIWLPYLLPAFNKDRQGYAHISSLTSQTGSWIPSANEFVVLWRVFLDRVDPVTKLIHVPTFHSRVVDAIANFSSVPLATQALLFSIFLTASGSLSNQEHQEMFGCGKAAAIANFVRGVKEALTLMNYLKNCNVEALRSLTLYSLFQQTQHGASDPWVLNGLVVNIAQRLGLHRDGSRTGLSPFEAEMRRRLWWQIVVLETRSGGDVDIGTYLLPSRQDARVPLNVNDEVLDPTTADAPNSHDGPTEMSFCVLAYETQKSVLSHPPVPSIDDVLWSQGNSPPYSFAGGSRQEFRASSIAALQGLLKDSETILGPRVEQLCPNAAINPLHAMARSNHQMLLKLIREIITPMEEVPEWGTEVHGPDDNFFRIALAANELALETKQAAGRRFAWYANIDFKIQTLYYLSSQLQIRVSGSMVSRAWVIIEKTYGFHEELWDCTDKRNMMLANLVLVAWKKRAEYFTALQTVLQDPLFLNRLQNEVMMVKTEALSLF</sequence>
<keyword evidence="5" id="KW-1185">Reference proteome</keyword>
<reference evidence="4 5" key="1">
    <citation type="submission" date="2016-11" db="EMBL/GenBank/DDBJ databases">
        <title>Draft Genome Assembly of Colletotrichum chlorophyti a pathogen of herbaceous plants.</title>
        <authorList>
            <person name="Gan P."/>
            <person name="Narusaka M."/>
            <person name="Tsushima A."/>
            <person name="Narusaka Y."/>
            <person name="Takano Y."/>
            <person name="Shirasu K."/>
        </authorList>
    </citation>
    <scope>NUCLEOTIDE SEQUENCE [LARGE SCALE GENOMIC DNA]</scope>
    <source>
        <strain evidence="4 5">NTL11</strain>
    </source>
</reference>
<dbReference type="OrthoDB" id="424974at2759"/>
<feature type="domain" description="Xylanolytic transcriptional activator regulatory" evidence="3">
    <location>
        <begin position="276"/>
        <end position="349"/>
    </location>
</feature>
<dbReference type="Pfam" id="PF04082">
    <property type="entry name" value="Fungal_trans"/>
    <property type="match status" value="1"/>
</dbReference>
<keyword evidence="2" id="KW-0539">Nucleus</keyword>
<evidence type="ECO:0000256" key="2">
    <source>
        <dbReference type="ARBA" id="ARBA00023242"/>
    </source>
</evidence>
<feature type="non-terminal residue" evidence="4">
    <location>
        <position position="1"/>
    </location>
</feature>
<evidence type="ECO:0000256" key="1">
    <source>
        <dbReference type="ARBA" id="ARBA00004123"/>
    </source>
</evidence>
<organism evidence="4 5">
    <name type="scientific">Colletotrichum chlorophyti</name>
    <dbReference type="NCBI Taxonomy" id="708187"/>
    <lineage>
        <taxon>Eukaryota</taxon>
        <taxon>Fungi</taxon>
        <taxon>Dikarya</taxon>
        <taxon>Ascomycota</taxon>
        <taxon>Pezizomycotina</taxon>
        <taxon>Sordariomycetes</taxon>
        <taxon>Hypocreomycetidae</taxon>
        <taxon>Glomerellales</taxon>
        <taxon>Glomerellaceae</taxon>
        <taxon>Colletotrichum</taxon>
    </lineage>
</organism>
<accession>A0A1Q8RL54</accession>
<dbReference type="EMBL" id="MPGH01000184">
    <property type="protein sequence ID" value="OLN85066.1"/>
    <property type="molecule type" value="Genomic_DNA"/>
</dbReference>
<dbReference type="InterPro" id="IPR007219">
    <property type="entry name" value="XnlR_reg_dom"/>
</dbReference>
<dbReference type="GO" id="GO:0008270">
    <property type="term" value="F:zinc ion binding"/>
    <property type="evidence" value="ECO:0007669"/>
    <property type="project" value="InterPro"/>
</dbReference>
<dbReference type="GO" id="GO:0005634">
    <property type="term" value="C:nucleus"/>
    <property type="evidence" value="ECO:0007669"/>
    <property type="project" value="UniProtKB-SubCell"/>
</dbReference>
<evidence type="ECO:0000313" key="4">
    <source>
        <dbReference type="EMBL" id="OLN85066.1"/>
    </source>
</evidence>
<evidence type="ECO:0000313" key="5">
    <source>
        <dbReference type="Proteomes" id="UP000186583"/>
    </source>
</evidence>
<dbReference type="PANTHER" id="PTHR31001">
    <property type="entry name" value="UNCHARACTERIZED TRANSCRIPTIONAL REGULATORY PROTEIN"/>
    <property type="match status" value="1"/>
</dbReference>
<comment type="caution">
    <text evidence="4">The sequence shown here is derived from an EMBL/GenBank/DDBJ whole genome shotgun (WGS) entry which is preliminary data.</text>
</comment>
<dbReference type="GO" id="GO:0003677">
    <property type="term" value="F:DNA binding"/>
    <property type="evidence" value="ECO:0007669"/>
    <property type="project" value="InterPro"/>
</dbReference>
<protein>
    <submittedName>
        <fullName evidence="4">Putative transcriptional regulatory protein C139.03-like protein 14</fullName>
    </submittedName>
</protein>
<name>A0A1Q8RL54_9PEZI</name>
<dbReference type="InterPro" id="IPR050613">
    <property type="entry name" value="Sec_Metabolite_Reg"/>
</dbReference>
<dbReference type="AlphaFoldDB" id="A0A1Q8RL54"/>
<gene>
    <name evidence="4" type="ORF">CCHL11_10240</name>
</gene>
<dbReference type="PANTHER" id="PTHR31001:SF85">
    <property type="entry name" value="ZN(II)2CYS6 TRANSCRIPTION FACTOR (EUROFUNG)"/>
    <property type="match status" value="1"/>
</dbReference>
<dbReference type="CDD" id="cd12148">
    <property type="entry name" value="fungal_TF_MHR"/>
    <property type="match status" value="1"/>
</dbReference>
<comment type="subcellular location">
    <subcellularLocation>
        <location evidence="1">Nucleus</location>
    </subcellularLocation>
</comment>
<dbReference type="STRING" id="708187.A0A1Q8RL54"/>
<dbReference type="GO" id="GO:0006351">
    <property type="term" value="P:DNA-templated transcription"/>
    <property type="evidence" value="ECO:0007669"/>
    <property type="project" value="InterPro"/>
</dbReference>
<dbReference type="Proteomes" id="UP000186583">
    <property type="component" value="Unassembled WGS sequence"/>
</dbReference>
<proteinExistence type="predicted"/>
<evidence type="ECO:0000259" key="3">
    <source>
        <dbReference type="SMART" id="SM00906"/>
    </source>
</evidence>